<reference evidence="3" key="2">
    <citation type="submission" date="2020-11" db="EMBL/GenBank/DDBJ databases">
        <title>Whole genome sequencing of Colletotrichum sp.</title>
        <authorList>
            <person name="Li H."/>
        </authorList>
    </citation>
    <scope>NUCLEOTIDE SEQUENCE</scope>
    <source>
        <strain evidence="3">CkLH20</strain>
    </source>
</reference>
<reference evidence="3" key="1">
    <citation type="submission" date="2020-03" db="EMBL/GenBank/DDBJ databases">
        <authorList>
            <person name="He L."/>
        </authorList>
    </citation>
    <scope>NUCLEOTIDE SEQUENCE</scope>
    <source>
        <strain evidence="3">CkLH20</strain>
    </source>
</reference>
<keyword evidence="2" id="KW-0812">Transmembrane</keyword>
<protein>
    <submittedName>
        <fullName evidence="3">Uncharacterized protein</fullName>
    </submittedName>
</protein>
<dbReference type="GeneID" id="62157517"/>
<evidence type="ECO:0000313" key="3">
    <source>
        <dbReference type="EMBL" id="KAF9880682.1"/>
    </source>
</evidence>
<keyword evidence="2" id="KW-0472">Membrane</keyword>
<comment type="caution">
    <text evidence="3">The sequence shown here is derived from an EMBL/GenBank/DDBJ whole genome shotgun (WGS) entry which is preliminary data.</text>
</comment>
<feature type="transmembrane region" description="Helical" evidence="2">
    <location>
        <begin position="192"/>
        <end position="216"/>
    </location>
</feature>
<feature type="compositionally biased region" description="Basic and acidic residues" evidence="1">
    <location>
        <begin position="57"/>
        <end position="77"/>
    </location>
</feature>
<dbReference type="OrthoDB" id="10675442at2759"/>
<feature type="region of interest" description="Disordered" evidence="1">
    <location>
        <begin position="129"/>
        <end position="150"/>
    </location>
</feature>
<proteinExistence type="predicted"/>
<feature type="transmembrane region" description="Helical" evidence="2">
    <location>
        <begin position="588"/>
        <end position="611"/>
    </location>
</feature>
<evidence type="ECO:0000313" key="4">
    <source>
        <dbReference type="Proteomes" id="UP000781932"/>
    </source>
</evidence>
<evidence type="ECO:0000256" key="1">
    <source>
        <dbReference type="SAM" id="MobiDB-lite"/>
    </source>
</evidence>
<dbReference type="EMBL" id="JAATWM020000004">
    <property type="protein sequence ID" value="KAF9880682.1"/>
    <property type="molecule type" value="Genomic_DNA"/>
</dbReference>
<dbReference type="Proteomes" id="UP000781932">
    <property type="component" value="Unassembled WGS sequence"/>
</dbReference>
<name>A0A9P6LQG1_9PEZI</name>
<dbReference type="RefSeq" id="XP_038750143.1">
    <property type="nucleotide sequence ID" value="XM_038884443.1"/>
</dbReference>
<dbReference type="AlphaFoldDB" id="A0A9P6LQG1"/>
<feature type="region of interest" description="Disordered" evidence="1">
    <location>
        <begin position="158"/>
        <end position="177"/>
    </location>
</feature>
<accession>A0A9P6LQG1</accession>
<gene>
    <name evidence="3" type="ORF">CkaCkLH20_01724</name>
</gene>
<feature type="region of interest" description="Disordered" evidence="1">
    <location>
        <begin position="51"/>
        <end position="77"/>
    </location>
</feature>
<sequence>MPCLTKNRLTRQELCATYNAPSDALDPTPALASTRTGAITYCDIMSTARPSSYMEPLDDREGRLSNDTNDRESGSIRTLEHEYYPVSDEETVDELENTDDNEPIHDAQLSPIIDATTDLEPATNPNLDMAHINNETPSSLHPRPRNSSAAEACCEPLLSNTASPQDRKEEELRQPSEKTTSVIWNPKWLRSVVLAVFAVLFLSMTIVLPLVLWYSICNDGIAKAREGLTPVWRFGPTIVPGLFSLVDIQVIHTTSVEILDSFNVNSNFSESYKEVLEDKSAYYTARAIYEFHKSYPFGASAEAAYQTFHIKDRDTTTSRGSIEIPLKVVVEGVFADLQCIKLENYTVTERPDKGPPGWPFWVDLEFEGCNKVIKKHLKYMKEKSFTAERADTWLEKVEVIDDGVNPEIKSIPNQERTPIAANMWNMVYRSIPTVEGYGAIQKDWVGGHRIADDNVHDPLVLTTAKPWDPPFRVPPLYYVDKNMRTLTTYPFFDSPIKDVESGVQANFMTLIFEPYGSLPIKALAEPTMEEAILHALEQKHSLLAAQLANFESRLPINEGNNGGISSNPSQLNLTATYPARPRLIQHSIPTYIIVTILAAVVLLNSWSLLSATMRRFGRLRRGWLLDMDVKSLAPEAFGSLAAIVNLLRGSNASEHLPVNTQELSEEELYAELFDLKFCLGWFRDMRGPEDSRCFTVGVLEDEKFVFLGGREES</sequence>
<feature type="compositionally biased region" description="Polar residues" evidence="1">
    <location>
        <begin position="133"/>
        <end position="149"/>
    </location>
</feature>
<organism evidence="3 4">
    <name type="scientific">Colletotrichum karsti</name>
    <dbReference type="NCBI Taxonomy" id="1095194"/>
    <lineage>
        <taxon>Eukaryota</taxon>
        <taxon>Fungi</taxon>
        <taxon>Dikarya</taxon>
        <taxon>Ascomycota</taxon>
        <taxon>Pezizomycotina</taxon>
        <taxon>Sordariomycetes</taxon>
        <taxon>Hypocreomycetidae</taxon>
        <taxon>Glomerellales</taxon>
        <taxon>Glomerellaceae</taxon>
        <taxon>Colletotrichum</taxon>
        <taxon>Colletotrichum boninense species complex</taxon>
    </lineage>
</organism>
<keyword evidence="4" id="KW-1185">Reference proteome</keyword>
<feature type="compositionally biased region" description="Basic and acidic residues" evidence="1">
    <location>
        <begin position="165"/>
        <end position="176"/>
    </location>
</feature>
<keyword evidence="2" id="KW-1133">Transmembrane helix</keyword>
<evidence type="ECO:0000256" key="2">
    <source>
        <dbReference type="SAM" id="Phobius"/>
    </source>
</evidence>